<sequence length="84" mass="9661">MMHNTITDTPTHQMHPHNNDNRSPCVHPCNTPLPTPNDPIFSDTLRNLIYWNVRNGYNRTSRSAHASNCSRCTIPDLKHRTARV</sequence>
<dbReference type="STRING" id="160492.XF_1333"/>
<evidence type="ECO:0000313" key="2">
    <source>
        <dbReference type="EMBL" id="AAF84142.1"/>
    </source>
</evidence>
<organism evidence="2 3">
    <name type="scientific">Xylella fastidiosa (strain 9a5c)</name>
    <dbReference type="NCBI Taxonomy" id="160492"/>
    <lineage>
        <taxon>Bacteria</taxon>
        <taxon>Pseudomonadati</taxon>
        <taxon>Pseudomonadota</taxon>
        <taxon>Gammaproteobacteria</taxon>
        <taxon>Lysobacterales</taxon>
        <taxon>Lysobacteraceae</taxon>
        <taxon>Xylella</taxon>
    </lineage>
</organism>
<proteinExistence type="predicted"/>
<dbReference type="EMBL" id="AE003849">
    <property type="protein sequence ID" value="AAF84142.1"/>
    <property type="molecule type" value="Genomic_DNA"/>
</dbReference>
<feature type="compositionally biased region" description="Polar residues" evidence="1">
    <location>
        <begin position="1"/>
        <end position="12"/>
    </location>
</feature>
<accession>Q9PDP6</accession>
<dbReference type="HOGENOM" id="CLU_2573128_0_0_6"/>
<name>Q9PDP6_XYLFA</name>
<reference evidence="2 3" key="1">
    <citation type="journal article" date="2000" name="Nature">
        <title>The genome sequence of the plant pathogen Xylella fastidiosa.</title>
        <authorList>
            <person name="Simpson A.J."/>
            <person name="Reinach F.C."/>
            <person name="Arruda P."/>
            <person name="Abreu F.A."/>
            <person name="Acencio M."/>
            <person name="Alvarenga R."/>
            <person name="Alves L.M."/>
            <person name="Araya J.E."/>
            <person name="Baia G.S."/>
            <person name="Baptista C.S."/>
            <person name="Barros M.H."/>
            <person name="Bonaccorsi E.D."/>
            <person name="Bordin S."/>
            <person name="Bove J.M."/>
            <person name="Briones M.R."/>
            <person name="Bueno M.R."/>
            <person name="Camargo A.A."/>
            <person name="Camargo L.E."/>
            <person name="Carraro D.M."/>
            <person name="Carrer H."/>
            <person name="Colauto N.B."/>
            <person name="Colombo C."/>
            <person name="Costa F.F."/>
            <person name="Costa M.C."/>
            <person name="Costa-Neto C.M."/>
            <person name="Coutinho L.L."/>
            <person name="Cristofani M."/>
            <person name="Dias-Neto E."/>
            <person name="Docena C."/>
            <person name="El-Dorry H."/>
            <person name="Facincani A.P."/>
            <person name="Ferreira A.J."/>
            <person name="Ferreira V.C."/>
            <person name="Ferro J.A."/>
            <person name="Fraga J.S."/>
            <person name="Franca S.C."/>
            <person name="Franco M.C."/>
            <person name="Frohme M."/>
            <person name="Furlan L.R."/>
            <person name="Garnier M."/>
            <person name="Goldman G.H."/>
            <person name="Goldman M.H."/>
            <person name="Gomes S.L."/>
            <person name="Gruber A."/>
            <person name="Ho P.L."/>
            <person name="Hoheisel J.D."/>
            <person name="Junqueira M.L."/>
            <person name="Kemper E.L."/>
            <person name="Kitajima J.P."/>
            <person name="Krieger J.E."/>
            <person name="Kuramae E.E."/>
            <person name="Laigret F."/>
            <person name="Lambais M.R."/>
            <person name="Leite L.C."/>
            <person name="Lemos E.G."/>
            <person name="Lemos M.V."/>
            <person name="Lopes S.A."/>
            <person name="Lopes C.R."/>
            <person name="Machado J.A."/>
            <person name="Machado M.A."/>
            <person name="Madeira A.M."/>
            <person name="Madeira H.M."/>
            <person name="Marino C.L."/>
            <person name="Marques M.V."/>
            <person name="Martins E.A."/>
            <person name="Martins E.M."/>
            <person name="Matsukuma A.Y."/>
            <person name="Menck C.F."/>
            <person name="Miracca E.C."/>
            <person name="Miyaki C.Y."/>
            <person name="Monteriro-Vitorello C.B."/>
            <person name="Moon D.H."/>
            <person name="Nagai M.A."/>
            <person name="Nascimento A.L."/>
            <person name="Netto L.E."/>
            <person name="Nhani A.Jr."/>
            <person name="Nobrega F.G."/>
            <person name="Nunes L.R."/>
            <person name="Oliveira M.A."/>
            <person name="de Oliveira M.C."/>
            <person name="de Oliveira R.C."/>
            <person name="Palmieri D.A."/>
            <person name="Paris A."/>
            <person name="Peixoto B.R."/>
            <person name="Pereira G.A."/>
            <person name="Pereira H.A.Jr."/>
            <person name="Pesquero J.B."/>
            <person name="Quaggio R.B."/>
            <person name="Roberto P.G."/>
            <person name="Rodrigues V."/>
            <person name="de M Rosa A.J."/>
            <person name="de Rosa V.E.Jr."/>
            <person name="de Sa R.G."/>
            <person name="Santelli R.V."/>
            <person name="Sawasaki H.E."/>
            <person name="da Silva A.C."/>
            <person name="da Silva A.M."/>
            <person name="da Silva F.R."/>
            <person name="da Silva W.A.Jr."/>
            <person name="da Silveira J.F."/>
            <person name="Silvestri M.L."/>
            <person name="Siqueira W.J."/>
            <person name="de Souza A.A."/>
            <person name="de Souza A.P."/>
            <person name="Terenzi M.F."/>
            <person name="Truffi D."/>
            <person name="Tsai S.M."/>
            <person name="Tsuhako M.H."/>
            <person name="Vallada H."/>
            <person name="Van Sluys M.A."/>
            <person name="Verjovski-Almeida S."/>
            <person name="Vettore A.L."/>
            <person name="Zago M.A."/>
            <person name="Zatz M."/>
            <person name="Meidanis J."/>
            <person name="Setubal J.C."/>
        </authorList>
    </citation>
    <scope>NUCLEOTIDE SEQUENCE [LARGE SCALE GENOMIC DNA]</scope>
    <source>
        <strain evidence="2 3">9a5c</strain>
    </source>
</reference>
<evidence type="ECO:0000256" key="1">
    <source>
        <dbReference type="SAM" id="MobiDB-lite"/>
    </source>
</evidence>
<evidence type="ECO:0000313" key="3">
    <source>
        <dbReference type="Proteomes" id="UP000000812"/>
    </source>
</evidence>
<dbReference type="Proteomes" id="UP000000812">
    <property type="component" value="Chromosome"/>
</dbReference>
<gene>
    <name evidence="2" type="ordered locus">XF_1333</name>
</gene>
<dbReference type="PIR" id="B82693">
    <property type="entry name" value="B82693"/>
</dbReference>
<feature type="region of interest" description="Disordered" evidence="1">
    <location>
        <begin position="1"/>
        <end position="30"/>
    </location>
</feature>
<dbReference type="KEGG" id="xfa:XF_1333"/>
<dbReference type="AlphaFoldDB" id="Q9PDP6"/>
<protein>
    <submittedName>
        <fullName evidence="2">Uncharacterized protein</fullName>
    </submittedName>
</protein>